<keyword evidence="10" id="KW-1185">Reference proteome</keyword>
<feature type="transmembrane region" description="Helical" evidence="7">
    <location>
        <begin position="236"/>
        <end position="258"/>
    </location>
</feature>
<name>A0ABV7RNG6_9GAMM</name>
<evidence type="ECO:0000256" key="4">
    <source>
        <dbReference type="ARBA" id="ARBA00022801"/>
    </source>
</evidence>
<dbReference type="InterPro" id="IPR050925">
    <property type="entry name" value="Rhomboid_protease_S54"/>
</dbReference>
<dbReference type="SUPFAM" id="SSF144091">
    <property type="entry name" value="Rhomboid-like"/>
    <property type="match status" value="1"/>
</dbReference>
<gene>
    <name evidence="9" type="ORF">ACFOLC_01820</name>
</gene>
<organism evidence="9 10">
    <name type="scientific">Lysobacter cavernae</name>
    <dbReference type="NCBI Taxonomy" id="1685901"/>
    <lineage>
        <taxon>Bacteria</taxon>
        <taxon>Pseudomonadati</taxon>
        <taxon>Pseudomonadota</taxon>
        <taxon>Gammaproteobacteria</taxon>
        <taxon>Lysobacterales</taxon>
        <taxon>Lysobacteraceae</taxon>
        <taxon>Lysobacter</taxon>
    </lineage>
</organism>
<dbReference type="Gene3D" id="1.25.40.10">
    <property type="entry name" value="Tetratricopeptide repeat domain"/>
    <property type="match status" value="1"/>
</dbReference>
<feature type="transmembrane region" description="Helical" evidence="7">
    <location>
        <begin position="278"/>
        <end position="296"/>
    </location>
</feature>
<dbReference type="EC" id="3.4.21.-" evidence="9"/>
<dbReference type="PANTHER" id="PTHR43731">
    <property type="entry name" value="RHOMBOID PROTEASE"/>
    <property type="match status" value="1"/>
</dbReference>
<evidence type="ECO:0000256" key="1">
    <source>
        <dbReference type="ARBA" id="ARBA00004141"/>
    </source>
</evidence>
<keyword evidence="6 7" id="KW-0472">Membrane</keyword>
<feature type="transmembrane region" description="Helical" evidence="7">
    <location>
        <begin position="212"/>
        <end position="231"/>
    </location>
</feature>
<evidence type="ECO:0000256" key="3">
    <source>
        <dbReference type="ARBA" id="ARBA00022692"/>
    </source>
</evidence>
<dbReference type="GO" id="GO:0006508">
    <property type="term" value="P:proteolysis"/>
    <property type="evidence" value="ECO:0007669"/>
    <property type="project" value="UniProtKB-KW"/>
</dbReference>
<feature type="domain" description="Peptidase S54 rhomboid" evidence="8">
    <location>
        <begin position="146"/>
        <end position="294"/>
    </location>
</feature>
<dbReference type="EMBL" id="JBHRXK010000001">
    <property type="protein sequence ID" value="MFC3549748.1"/>
    <property type="molecule type" value="Genomic_DNA"/>
</dbReference>
<feature type="transmembrane region" description="Helical" evidence="7">
    <location>
        <begin position="159"/>
        <end position="176"/>
    </location>
</feature>
<evidence type="ECO:0000256" key="6">
    <source>
        <dbReference type="ARBA" id="ARBA00023136"/>
    </source>
</evidence>
<protein>
    <submittedName>
        <fullName evidence="9">Rhomboid family intramembrane serine protease</fullName>
        <ecNumber evidence="9">3.4.21.-</ecNumber>
    </submittedName>
</protein>
<comment type="caution">
    <text evidence="9">The sequence shown here is derived from an EMBL/GenBank/DDBJ whole genome shotgun (WGS) entry which is preliminary data.</text>
</comment>
<feature type="transmembrane region" description="Helical" evidence="7">
    <location>
        <begin position="188"/>
        <end position="206"/>
    </location>
</feature>
<accession>A0ABV7RNG6</accession>
<keyword evidence="3 7" id="KW-0812">Transmembrane</keyword>
<reference evidence="10" key="1">
    <citation type="journal article" date="2019" name="Int. J. Syst. Evol. Microbiol.">
        <title>The Global Catalogue of Microorganisms (GCM) 10K type strain sequencing project: providing services to taxonomists for standard genome sequencing and annotation.</title>
        <authorList>
            <consortium name="The Broad Institute Genomics Platform"/>
            <consortium name="The Broad Institute Genome Sequencing Center for Infectious Disease"/>
            <person name="Wu L."/>
            <person name="Ma J."/>
        </authorList>
    </citation>
    <scope>NUCLEOTIDE SEQUENCE [LARGE SCALE GENOMIC DNA]</scope>
    <source>
        <strain evidence="10">KCTC 42875</strain>
    </source>
</reference>
<dbReference type="Gene3D" id="1.20.1540.10">
    <property type="entry name" value="Rhomboid-like"/>
    <property type="match status" value="1"/>
</dbReference>
<proteinExistence type="inferred from homology"/>
<evidence type="ECO:0000256" key="7">
    <source>
        <dbReference type="SAM" id="Phobius"/>
    </source>
</evidence>
<dbReference type="Proteomes" id="UP001595740">
    <property type="component" value="Unassembled WGS sequence"/>
</dbReference>
<evidence type="ECO:0000256" key="5">
    <source>
        <dbReference type="ARBA" id="ARBA00022989"/>
    </source>
</evidence>
<comment type="similarity">
    <text evidence="2">Belongs to the peptidase S54 family.</text>
</comment>
<dbReference type="GO" id="GO:0008233">
    <property type="term" value="F:peptidase activity"/>
    <property type="evidence" value="ECO:0007669"/>
    <property type="project" value="UniProtKB-KW"/>
</dbReference>
<keyword evidence="4 9" id="KW-0378">Hydrolase</keyword>
<dbReference type="PANTHER" id="PTHR43731:SF14">
    <property type="entry name" value="PRESENILIN-ASSOCIATED RHOMBOID-LIKE PROTEIN, MITOCHONDRIAL"/>
    <property type="match status" value="1"/>
</dbReference>
<evidence type="ECO:0000313" key="10">
    <source>
        <dbReference type="Proteomes" id="UP001595740"/>
    </source>
</evidence>
<dbReference type="Pfam" id="PF01694">
    <property type="entry name" value="Rhomboid"/>
    <property type="match status" value="1"/>
</dbReference>
<evidence type="ECO:0000256" key="2">
    <source>
        <dbReference type="ARBA" id="ARBA00009045"/>
    </source>
</evidence>
<keyword evidence="5 7" id="KW-1133">Transmembrane helix</keyword>
<dbReference type="RefSeq" id="WP_386757028.1">
    <property type="nucleotide sequence ID" value="NZ_JBHRXK010000001.1"/>
</dbReference>
<evidence type="ECO:0000259" key="8">
    <source>
        <dbReference type="Pfam" id="PF01694"/>
    </source>
</evidence>
<comment type="subcellular location">
    <subcellularLocation>
        <location evidence="1">Membrane</location>
        <topology evidence="1">Multi-pass membrane protein</topology>
    </subcellularLocation>
</comment>
<keyword evidence="9" id="KW-0645">Protease</keyword>
<dbReference type="InterPro" id="IPR011990">
    <property type="entry name" value="TPR-like_helical_dom_sf"/>
</dbReference>
<feature type="transmembrane region" description="Helical" evidence="7">
    <location>
        <begin position="12"/>
        <end position="33"/>
    </location>
</feature>
<dbReference type="InterPro" id="IPR035952">
    <property type="entry name" value="Rhomboid-like_sf"/>
</dbReference>
<dbReference type="InterPro" id="IPR022764">
    <property type="entry name" value="Peptidase_S54_rhomboid_dom"/>
</dbReference>
<sequence>MLILPLHRPFTRANFPFATVLLVVINAFVFFALQAGDEPAMKQAQAYYLQSGLGRIEAQAYESYLRDTGQNEALAELSDVPQRQRAAYVGLHTMTDVAFARALHSGSLLASQDAMAQWRPLRADYEALQGKVFTLRYILRSSEVDPWRMLAAAFLHGDAMHLIGNMVFLLALGLLVEGALGPMRFIGVYLLGAMGASAASLLWRWGEAGGGLGASGAIAALMGAFCVIWGWRPVRFFYWFGVIFDYVRAPAIWLLPAWLGWEVYNLLVNDDLGVGFDAHAGGLVSGALLGAVLVGLGQVRVGFMQDDAAAAPDTRWERAQAHLGRMQLAEAEALLVELAQEQPQRFDVRVALYRVARNSGRRDRLVQRSGELLAIAPGDADGVQVQREAVTALDAAGAALDETQRHALARRWIGIGALDPVQALLIDGEVGASSSASQAQLWFELALGYRDRQASQAQARALRELIERHPQQPQAAKARFLLENELSGAG</sequence>
<evidence type="ECO:0000313" key="9">
    <source>
        <dbReference type="EMBL" id="MFC3549748.1"/>
    </source>
</evidence>